<evidence type="ECO:0000313" key="8">
    <source>
        <dbReference type="EMBL" id="EKD21258.1"/>
    </source>
</evidence>
<feature type="binding site" evidence="5">
    <location>
        <position position="282"/>
    </location>
    <ligand>
        <name>FMN</name>
        <dbReference type="ChEBI" id="CHEBI:58210"/>
    </ligand>
</feature>
<dbReference type="RefSeq" id="XP_007288260.1">
    <property type="nucleotide sequence ID" value="XM_007288198.1"/>
</dbReference>
<comment type="cofactor">
    <cofactor evidence="1">
        <name>FMN</name>
        <dbReference type="ChEBI" id="CHEBI:58210"/>
    </cofactor>
</comment>
<feature type="binding site" evidence="5">
    <location>
        <begin position="127"/>
        <end position="129"/>
    </location>
    <ligand>
        <name>FMN</name>
        <dbReference type="ChEBI" id="CHEBI:58210"/>
    </ligand>
</feature>
<dbReference type="OMA" id="YLASTNW"/>
<dbReference type="EMBL" id="JH921428">
    <property type="protein sequence ID" value="EKD21258.1"/>
    <property type="molecule type" value="Genomic_DNA"/>
</dbReference>
<evidence type="ECO:0000259" key="7">
    <source>
        <dbReference type="PROSITE" id="PS51349"/>
    </source>
</evidence>
<dbReference type="PIRSF" id="PIRSF000138">
    <property type="entry name" value="Al-hdrx_acd_dh"/>
    <property type="match status" value="1"/>
</dbReference>
<name>K1XKZ7_MARBU</name>
<accession>K1XKZ7</accession>
<dbReference type="InterPro" id="IPR000262">
    <property type="entry name" value="FMN-dep_DH"/>
</dbReference>
<dbReference type="STRING" id="1072389.K1XKZ7"/>
<feature type="binding site" evidence="5">
    <location>
        <begin position="341"/>
        <end position="342"/>
    </location>
    <ligand>
        <name>FMN</name>
        <dbReference type="ChEBI" id="CHEBI:58210"/>
    </ligand>
</feature>
<feature type="binding site" evidence="5">
    <location>
        <position position="284"/>
    </location>
    <ligand>
        <name>glyoxylate</name>
        <dbReference type="ChEBI" id="CHEBI:36655"/>
    </ligand>
</feature>
<dbReference type="AlphaFoldDB" id="K1XKZ7"/>
<feature type="binding site" evidence="5">
    <location>
        <position position="156"/>
    </location>
    <ligand>
        <name>FMN</name>
        <dbReference type="ChEBI" id="CHEBI:58210"/>
    </ligand>
</feature>
<keyword evidence="9" id="KW-1185">Reference proteome</keyword>
<feature type="signal peptide" evidence="6">
    <location>
        <begin position="1"/>
        <end position="17"/>
    </location>
</feature>
<dbReference type="OrthoDB" id="1925334at2759"/>
<reference evidence="8 9" key="1">
    <citation type="journal article" date="2012" name="BMC Genomics">
        <title>Sequencing the genome of Marssonina brunnea reveals fungus-poplar co-evolution.</title>
        <authorList>
            <person name="Zhu S."/>
            <person name="Cao Y.-Z."/>
            <person name="Jiang C."/>
            <person name="Tan B.-Y."/>
            <person name="Wang Z."/>
            <person name="Feng S."/>
            <person name="Zhang L."/>
            <person name="Su X.-H."/>
            <person name="Brejova B."/>
            <person name="Vinar T."/>
            <person name="Xu M."/>
            <person name="Wang M.-X."/>
            <person name="Zhang S.-G."/>
            <person name="Huang M.-R."/>
            <person name="Wu R."/>
            <person name="Zhou Y."/>
        </authorList>
    </citation>
    <scope>NUCLEOTIDE SEQUENCE [LARGE SCALE GENOMIC DNA]</scope>
    <source>
        <strain evidence="8 9">MB_m1</strain>
    </source>
</reference>
<dbReference type="Gene3D" id="3.20.20.70">
    <property type="entry name" value="Aldolase class I"/>
    <property type="match status" value="1"/>
</dbReference>
<comment type="similarity">
    <text evidence="3">Belongs to the FMN-dependent alpha-hydroxy acid dehydrogenase family.</text>
</comment>
<dbReference type="PANTHER" id="PTHR10578:SF140">
    <property type="entry name" value="FMN HYDROXY ACID DEHYDROGENASE DOMAIN-CONTAINING PROTEIN"/>
    <property type="match status" value="1"/>
</dbReference>
<feature type="binding site" evidence="5">
    <location>
        <position position="260"/>
    </location>
    <ligand>
        <name>glyoxylate</name>
        <dbReference type="ChEBI" id="CHEBI:36655"/>
    </ligand>
</feature>
<dbReference type="InterPro" id="IPR008259">
    <property type="entry name" value="FMN_hydac_DH_AS"/>
</dbReference>
<dbReference type="eggNOG" id="KOG0538">
    <property type="taxonomic scope" value="Eukaryota"/>
</dbReference>
<feature type="binding site" evidence="5">
    <location>
        <position position="188"/>
    </location>
    <ligand>
        <name>glyoxylate</name>
        <dbReference type="ChEBI" id="CHEBI:36655"/>
    </ligand>
</feature>
<dbReference type="InterPro" id="IPR037396">
    <property type="entry name" value="FMN_HAD"/>
</dbReference>
<feature type="binding site" evidence="5">
    <location>
        <position position="287"/>
    </location>
    <ligand>
        <name>glyoxylate</name>
        <dbReference type="ChEBI" id="CHEBI:36655"/>
    </ligand>
</feature>
<dbReference type="GeneID" id="18756306"/>
<dbReference type="Pfam" id="PF01070">
    <property type="entry name" value="FMN_dh"/>
    <property type="match status" value="2"/>
</dbReference>
<evidence type="ECO:0000256" key="2">
    <source>
        <dbReference type="ARBA" id="ARBA00023002"/>
    </source>
</evidence>
<dbReference type="HOGENOM" id="CLU_020639_1_0_1"/>
<evidence type="ECO:0000256" key="3">
    <source>
        <dbReference type="ARBA" id="ARBA00024042"/>
    </source>
</evidence>
<keyword evidence="2" id="KW-0560">Oxidoreductase</keyword>
<dbReference type="InterPro" id="IPR013785">
    <property type="entry name" value="Aldolase_TIM"/>
</dbReference>
<dbReference type="KEGG" id="mbe:MBM_00371"/>
<keyword evidence="6" id="KW-0732">Signal</keyword>
<feature type="chain" id="PRO_5003855197" evidence="6">
    <location>
        <begin position="18"/>
        <end position="402"/>
    </location>
</feature>
<protein>
    <submittedName>
        <fullName evidence="8">(S)-2-hydroxy-acid oxidase</fullName>
    </submittedName>
</protein>
<sequence length="402" mass="44240">MKLPTFVVAALATSVFAADLEPFVNEPDTGLEDYLRTTGWVPGQQPLLKDMRAVLDFDFAARQTLGPQQYAFYRVAAAGEWSYRNNLNVWSKARFRTRHLTDVSQVNKTMETTFLGYKFSAPFFIAPAARAILGHERGELNFVDASAAENILHIPSIFASKSIEEIGAQKALYNGTLNGPLVGFQQIYGNRNLSVIWSNIARAEAQNMKAIVFTVDAPGDSTRHRAARYDTTNANSGGNALTWDLFDQIVARTKLPVIIKGITTVEDAQLAVEKGAKGIYISNHGGRQLEYSPSPLETAYEIYRNAPEVFQQVEVMADSGVRYGSDVIKLLALGVKMVGLGRPFMYANTYGVDGVRRLMQIMKAEIVGDAAQAGVPDLQNVSSKILNFKELESSVFLTTNGY</sequence>
<proteinExistence type="inferred from homology"/>
<dbReference type="GO" id="GO:0016491">
    <property type="term" value="F:oxidoreductase activity"/>
    <property type="evidence" value="ECO:0007669"/>
    <property type="project" value="UniProtKB-KW"/>
</dbReference>
<feature type="binding site" evidence="5">
    <location>
        <begin position="318"/>
        <end position="322"/>
    </location>
    <ligand>
        <name>FMN</name>
        <dbReference type="ChEBI" id="CHEBI:58210"/>
    </ligand>
</feature>
<dbReference type="PROSITE" id="PS51349">
    <property type="entry name" value="FMN_HYDROXY_ACID_DH_2"/>
    <property type="match status" value="1"/>
</dbReference>
<gene>
    <name evidence="8" type="ORF">MBM_00371</name>
</gene>
<dbReference type="SUPFAM" id="SSF51395">
    <property type="entry name" value="FMN-linked oxidoreductases"/>
    <property type="match status" value="1"/>
</dbReference>
<feature type="binding site" evidence="5">
    <location>
        <position position="223"/>
    </location>
    <ligand>
        <name>glyoxylate</name>
        <dbReference type="ChEBI" id="CHEBI:36655"/>
    </ligand>
</feature>
<evidence type="ECO:0000256" key="5">
    <source>
        <dbReference type="PIRSR" id="PIRSR000138-2"/>
    </source>
</evidence>
<evidence type="ECO:0000256" key="1">
    <source>
        <dbReference type="ARBA" id="ARBA00001917"/>
    </source>
</evidence>
<dbReference type="PROSITE" id="PS00557">
    <property type="entry name" value="FMN_HYDROXY_ACID_DH_1"/>
    <property type="match status" value="1"/>
</dbReference>
<feature type="binding site" evidence="5">
    <location>
        <position position="214"/>
    </location>
    <ligand>
        <name>FMN</name>
        <dbReference type="ChEBI" id="CHEBI:58210"/>
    </ligand>
</feature>
<dbReference type="InParanoid" id="K1XKZ7"/>
<dbReference type="GO" id="GO:0010181">
    <property type="term" value="F:FMN binding"/>
    <property type="evidence" value="ECO:0007669"/>
    <property type="project" value="InterPro"/>
</dbReference>
<evidence type="ECO:0000313" key="9">
    <source>
        <dbReference type="Proteomes" id="UP000006753"/>
    </source>
</evidence>
<dbReference type="Proteomes" id="UP000006753">
    <property type="component" value="Unassembled WGS sequence"/>
</dbReference>
<dbReference type="InterPro" id="IPR012133">
    <property type="entry name" value="Alpha-hydoxy_acid_DH_FMN"/>
</dbReference>
<organism evidence="8 9">
    <name type="scientific">Marssonina brunnea f. sp. multigermtubi (strain MB_m1)</name>
    <name type="common">Marssonina leaf spot fungus</name>
    <dbReference type="NCBI Taxonomy" id="1072389"/>
    <lineage>
        <taxon>Eukaryota</taxon>
        <taxon>Fungi</taxon>
        <taxon>Dikarya</taxon>
        <taxon>Ascomycota</taxon>
        <taxon>Pezizomycotina</taxon>
        <taxon>Leotiomycetes</taxon>
        <taxon>Helotiales</taxon>
        <taxon>Drepanopezizaceae</taxon>
        <taxon>Drepanopeziza</taxon>
    </lineage>
</organism>
<feature type="domain" description="FMN hydroxy acid dehydrogenase" evidence="7">
    <location>
        <begin position="46"/>
        <end position="391"/>
    </location>
</feature>
<keyword evidence="5" id="KW-0288">FMN</keyword>
<evidence type="ECO:0000256" key="6">
    <source>
        <dbReference type="SAM" id="SignalP"/>
    </source>
</evidence>
<feature type="binding site" evidence="5">
    <location>
        <position position="186"/>
    </location>
    <ligand>
        <name>FMN</name>
        <dbReference type="ChEBI" id="CHEBI:58210"/>
    </ligand>
</feature>
<feature type="active site" description="Proton acceptor" evidence="4">
    <location>
        <position position="284"/>
    </location>
</feature>
<evidence type="ECO:0000256" key="4">
    <source>
        <dbReference type="PIRSR" id="PIRSR000138-1"/>
    </source>
</evidence>
<dbReference type="PANTHER" id="PTHR10578">
    <property type="entry name" value="S -2-HYDROXY-ACID OXIDASE-RELATED"/>
    <property type="match status" value="1"/>
</dbReference>
<keyword evidence="5" id="KW-0285">Flavoprotein</keyword>